<feature type="region of interest" description="Disordered" evidence="5">
    <location>
        <begin position="102"/>
        <end position="132"/>
    </location>
</feature>
<evidence type="ECO:0000313" key="8">
    <source>
        <dbReference type="Proteomes" id="UP001329430"/>
    </source>
</evidence>
<dbReference type="EMBL" id="JAVRBK010000002">
    <property type="protein sequence ID" value="KAK5648048.1"/>
    <property type="molecule type" value="Genomic_DNA"/>
</dbReference>
<dbReference type="InterPro" id="IPR013083">
    <property type="entry name" value="Znf_RING/FYVE/PHD"/>
</dbReference>
<dbReference type="Gene3D" id="3.30.40.10">
    <property type="entry name" value="Zinc/RING finger domain, C3HC4 (zinc finger)"/>
    <property type="match status" value="1"/>
</dbReference>
<name>A0AAN7VP31_9COLE</name>
<gene>
    <name evidence="7" type="ORF">RI129_002940</name>
</gene>
<dbReference type="InterPro" id="IPR011011">
    <property type="entry name" value="Znf_FYVE_PHD"/>
</dbReference>
<keyword evidence="3" id="KW-0862">Zinc</keyword>
<dbReference type="PROSITE" id="PS01359">
    <property type="entry name" value="ZF_PHD_1"/>
    <property type="match status" value="1"/>
</dbReference>
<feature type="domain" description="PHD-type" evidence="6">
    <location>
        <begin position="135"/>
        <end position="192"/>
    </location>
</feature>
<dbReference type="Pfam" id="PF00628">
    <property type="entry name" value="PHD"/>
    <property type="match status" value="1"/>
</dbReference>
<organism evidence="7 8">
    <name type="scientific">Pyrocoelia pectoralis</name>
    <dbReference type="NCBI Taxonomy" id="417401"/>
    <lineage>
        <taxon>Eukaryota</taxon>
        <taxon>Metazoa</taxon>
        <taxon>Ecdysozoa</taxon>
        <taxon>Arthropoda</taxon>
        <taxon>Hexapoda</taxon>
        <taxon>Insecta</taxon>
        <taxon>Pterygota</taxon>
        <taxon>Neoptera</taxon>
        <taxon>Endopterygota</taxon>
        <taxon>Coleoptera</taxon>
        <taxon>Polyphaga</taxon>
        <taxon>Elateriformia</taxon>
        <taxon>Elateroidea</taxon>
        <taxon>Lampyridae</taxon>
        <taxon>Lampyrinae</taxon>
        <taxon>Pyrocoelia</taxon>
    </lineage>
</organism>
<proteinExistence type="predicted"/>
<reference evidence="7 8" key="1">
    <citation type="journal article" date="2024" name="Insects">
        <title>An Improved Chromosome-Level Genome Assembly of the Firefly Pyrocoelia pectoralis.</title>
        <authorList>
            <person name="Fu X."/>
            <person name="Meyer-Rochow V.B."/>
            <person name="Ballantyne L."/>
            <person name="Zhu X."/>
        </authorList>
    </citation>
    <scope>NUCLEOTIDE SEQUENCE [LARGE SCALE GENOMIC DNA]</scope>
    <source>
        <strain evidence="7">XCY_ONT2</strain>
    </source>
</reference>
<accession>A0AAN7VP31</accession>
<dbReference type="InterPro" id="IPR019786">
    <property type="entry name" value="Zinc_finger_PHD-type_CS"/>
</dbReference>
<evidence type="ECO:0000256" key="5">
    <source>
        <dbReference type="SAM" id="MobiDB-lite"/>
    </source>
</evidence>
<evidence type="ECO:0000256" key="1">
    <source>
        <dbReference type="ARBA" id="ARBA00022723"/>
    </source>
</evidence>
<dbReference type="SUPFAM" id="SSF57903">
    <property type="entry name" value="FYVE/PHD zinc finger"/>
    <property type="match status" value="1"/>
</dbReference>
<dbReference type="InterPro" id="IPR019787">
    <property type="entry name" value="Znf_PHD-finger"/>
</dbReference>
<sequence length="192" mass="22569">MGEPHNKENIVISQKSLQLQGTLSTDSEHIKKSHNLFERHLHYPEPIKKSYSRQKEKLPSAISSAEWRSYYTKKEEDKNRKLEEAKIKKEKRLKVKNYKEVEKLKKTGQKSKPKKVIGKRNQENQDPSLSTRDNKLKCSACNEDLISDVEEDDEKNIGCDDCPRWYHMKCTEFYGLTYEEASTKDYICFICS</sequence>
<dbReference type="PROSITE" id="PS50016">
    <property type="entry name" value="ZF_PHD_2"/>
    <property type="match status" value="1"/>
</dbReference>
<dbReference type="SMART" id="SM00249">
    <property type="entry name" value="PHD"/>
    <property type="match status" value="1"/>
</dbReference>
<keyword evidence="8" id="KW-1185">Reference proteome</keyword>
<keyword evidence="1" id="KW-0479">Metal-binding</keyword>
<evidence type="ECO:0000256" key="2">
    <source>
        <dbReference type="ARBA" id="ARBA00022771"/>
    </source>
</evidence>
<evidence type="ECO:0000313" key="7">
    <source>
        <dbReference type="EMBL" id="KAK5648048.1"/>
    </source>
</evidence>
<protein>
    <recommendedName>
        <fullName evidence="6">PHD-type domain-containing protein</fullName>
    </recommendedName>
</protein>
<evidence type="ECO:0000256" key="4">
    <source>
        <dbReference type="PROSITE-ProRule" id="PRU00146"/>
    </source>
</evidence>
<dbReference type="InterPro" id="IPR001965">
    <property type="entry name" value="Znf_PHD"/>
</dbReference>
<evidence type="ECO:0000259" key="6">
    <source>
        <dbReference type="PROSITE" id="PS50016"/>
    </source>
</evidence>
<dbReference type="AlphaFoldDB" id="A0AAN7VP31"/>
<dbReference type="Proteomes" id="UP001329430">
    <property type="component" value="Chromosome 2"/>
</dbReference>
<dbReference type="CDD" id="cd15517">
    <property type="entry name" value="PHD_TCF19_like"/>
    <property type="match status" value="1"/>
</dbReference>
<dbReference type="GO" id="GO:0008270">
    <property type="term" value="F:zinc ion binding"/>
    <property type="evidence" value="ECO:0007669"/>
    <property type="project" value="UniProtKB-KW"/>
</dbReference>
<keyword evidence="2 4" id="KW-0863">Zinc-finger</keyword>
<evidence type="ECO:0000256" key="3">
    <source>
        <dbReference type="ARBA" id="ARBA00022833"/>
    </source>
</evidence>
<feature type="compositionally biased region" description="Basic residues" evidence="5">
    <location>
        <begin position="106"/>
        <end position="118"/>
    </location>
</feature>
<comment type="caution">
    <text evidence="7">The sequence shown here is derived from an EMBL/GenBank/DDBJ whole genome shotgun (WGS) entry which is preliminary data.</text>
</comment>